<dbReference type="GO" id="GO:0006813">
    <property type="term" value="P:potassium ion transport"/>
    <property type="evidence" value="ECO:0007669"/>
    <property type="project" value="InterPro"/>
</dbReference>
<dbReference type="Gene3D" id="3.30.70.1450">
    <property type="entry name" value="Regulator of K+ conductance, C-terminal domain"/>
    <property type="match status" value="1"/>
</dbReference>
<dbReference type="PANTHER" id="PTHR30445">
    <property type="entry name" value="K(+)_H(+) ANTIPORTER SUBUNIT KHTT"/>
    <property type="match status" value="1"/>
</dbReference>
<keyword evidence="4" id="KW-1003">Cell membrane</keyword>
<dbReference type="GO" id="GO:0008324">
    <property type="term" value="F:monoatomic cation transmembrane transporter activity"/>
    <property type="evidence" value="ECO:0007669"/>
    <property type="project" value="InterPro"/>
</dbReference>
<evidence type="ECO:0000256" key="8">
    <source>
        <dbReference type="SAM" id="Phobius"/>
    </source>
</evidence>
<dbReference type="GO" id="GO:0005886">
    <property type="term" value="C:plasma membrane"/>
    <property type="evidence" value="ECO:0007669"/>
    <property type="project" value="UniProtKB-SubCell"/>
</dbReference>
<dbReference type="InterPro" id="IPR006512">
    <property type="entry name" value="YidE_YbjL"/>
</dbReference>
<dbReference type="PANTHER" id="PTHR30445:SF9">
    <property type="match status" value="1"/>
</dbReference>
<evidence type="ECO:0000256" key="6">
    <source>
        <dbReference type="ARBA" id="ARBA00022989"/>
    </source>
</evidence>
<keyword evidence="6 8" id="KW-1133">Transmembrane helix</keyword>
<reference evidence="10 11" key="1">
    <citation type="submission" date="2019-02" db="EMBL/GenBank/DDBJ databases">
        <title>Genomic Encyclopedia of Type Strains, Phase IV (KMG-IV): sequencing the most valuable type-strain genomes for metagenomic binning, comparative biology and taxonomic classification.</title>
        <authorList>
            <person name="Goeker M."/>
        </authorList>
    </citation>
    <scope>NUCLEOTIDE SEQUENCE [LARGE SCALE GENOMIC DNA]</scope>
    <source>
        <strain evidence="10 11">DSM 19570</strain>
    </source>
</reference>
<feature type="transmembrane region" description="Helical" evidence="8">
    <location>
        <begin position="476"/>
        <end position="498"/>
    </location>
</feature>
<feature type="transmembrane region" description="Helical" evidence="8">
    <location>
        <begin position="164"/>
        <end position="186"/>
    </location>
</feature>
<dbReference type="Pfam" id="PF06826">
    <property type="entry name" value="Asp-Al_Ex"/>
    <property type="match status" value="2"/>
</dbReference>
<dbReference type="PROSITE" id="PS51202">
    <property type="entry name" value="RCK_C"/>
    <property type="match status" value="2"/>
</dbReference>
<dbReference type="SUPFAM" id="SSF116726">
    <property type="entry name" value="TrkA C-terminal domain-like"/>
    <property type="match status" value="2"/>
</dbReference>
<comment type="similarity">
    <text evidence="2">Belongs to the AAE transporter (TC 2.A.81) family.</text>
</comment>
<organism evidence="10 11">
    <name type="scientific">Rivibacter subsaxonicus</name>
    <dbReference type="NCBI Taxonomy" id="457575"/>
    <lineage>
        <taxon>Bacteria</taxon>
        <taxon>Pseudomonadati</taxon>
        <taxon>Pseudomonadota</taxon>
        <taxon>Betaproteobacteria</taxon>
        <taxon>Burkholderiales</taxon>
        <taxon>Rivibacter</taxon>
    </lineage>
</organism>
<dbReference type="InterPro" id="IPR050144">
    <property type="entry name" value="AAE_transporter"/>
</dbReference>
<gene>
    <name evidence="10" type="ORF">EV670_2211</name>
</gene>
<sequence length="563" mass="59759">MDWLTPYFTKNPELAVFLAIGIGYWIGKFKIKGVGFGPVTGSLMAGLLIGYFFKVPVSDTAKQFLFLLFMFGIGYSAGPGFIRGIQDGGWRWVAVGVVIPVTGVLTAYAVARLLNLELGYAAGMMSGGLTESPVIGTASEAIRALPIPPEEQERLIHQIPIADALTYIFGTFGVIFFCSYIGPWILRLDLKAEALKVEAQMGFERKQAGVSSAWRMHELRAYRLDADQPMIGRTVAQAEAAVAPDRLFIERLRRGEQIIEATPDIVLQVGDVLAVIGSNEALLRVVDAHAAEVFDRELLDIGSATFDIEVTSKDIAGKTIAELRDQAIAVRGIFLKAIRRGAEQIPIAPGTVIMRGDLITIHGLEPGVKRVAALVGDVARPTVNTDFVMLGLAIFAGALAGVAITFPVGGLHIALGSSVAVLLMGLAIGWRNGNRPLFGYIPPGAVEFMKSIGLAAFVSMIGLKAGPVFVEALKEIGVTVFLGGIVVTLVPQLVGLLVGRYVLGLNPLLLLGALAGAQTMTAGLAAVQDRSESPVAVIGYSSTVALGHILITIGGTALIWMLF</sequence>
<feature type="transmembrane region" description="Helical" evidence="8">
    <location>
        <begin position="412"/>
        <end position="430"/>
    </location>
</feature>
<evidence type="ECO:0000256" key="5">
    <source>
        <dbReference type="ARBA" id="ARBA00022692"/>
    </source>
</evidence>
<feature type="transmembrane region" description="Helical" evidence="8">
    <location>
        <begin position="92"/>
        <end position="111"/>
    </location>
</feature>
<dbReference type="InterPro" id="IPR036721">
    <property type="entry name" value="RCK_C_sf"/>
</dbReference>
<comment type="caution">
    <text evidence="10">The sequence shown here is derived from an EMBL/GenBank/DDBJ whole genome shotgun (WGS) entry which is preliminary data.</text>
</comment>
<evidence type="ECO:0000313" key="10">
    <source>
        <dbReference type="EMBL" id="RZT97812.1"/>
    </source>
</evidence>
<proteinExistence type="inferred from homology"/>
<comment type="subcellular location">
    <subcellularLocation>
        <location evidence="1">Cell membrane</location>
        <topology evidence="1">Multi-pass membrane protein</topology>
    </subcellularLocation>
</comment>
<evidence type="ECO:0000259" key="9">
    <source>
        <dbReference type="PROSITE" id="PS51202"/>
    </source>
</evidence>
<feature type="transmembrane region" description="Helical" evidence="8">
    <location>
        <begin position="65"/>
        <end position="85"/>
    </location>
</feature>
<feature type="transmembrane region" description="Helical" evidence="8">
    <location>
        <begin position="505"/>
        <end position="526"/>
    </location>
</feature>
<keyword evidence="7 8" id="KW-0472">Membrane</keyword>
<evidence type="ECO:0000256" key="3">
    <source>
        <dbReference type="ARBA" id="ARBA00022448"/>
    </source>
</evidence>
<dbReference type="InterPro" id="IPR006037">
    <property type="entry name" value="RCK_C"/>
</dbReference>
<dbReference type="NCBIfam" id="TIGR01625">
    <property type="entry name" value="YidE_YbjL_dupl"/>
    <property type="match status" value="1"/>
</dbReference>
<evidence type="ECO:0000256" key="7">
    <source>
        <dbReference type="ARBA" id="ARBA00023136"/>
    </source>
</evidence>
<feature type="transmembrane region" description="Helical" evidence="8">
    <location>
        <begin position="34"/>
        <end position="53"/>
    </location>
</feature>
<evidence type="ECO:0000256" key="4">
    <source>
        <dbReference type="ARBA" id="ARBA00022475"/>
    </source>
</evidence>
<feature type="domain" description="RCK C-terminal" evidence="9">
    <location>
        <begin position="207"/>
        <end position="291"/>
    </location>
</feature>
<dbReference type="Proteomes" id="UP000293671">
    <property type="component" value="Unassembled WGS sequence"/>
</dbReference>
<accession>A0A4Q7VNC3</accession>
<keyword evidence="11" id="KW-1185">Reference proteome</keyword>
<dbReference type="OrthoDB" id="8611026at2"/>
<feature type="transmembrane region" description="Helical" evidence="8">
    <location>
        <begin position="387"/>
        <end position="406"/>
    </location>
</feature>
<feature type="domain" description="RCK C-terminal" evidence="9">
    <location>
        <begin position="292"/>
        <end position="377"/>
    </location>
</feature>
<keyword evidence="3" id="KW-0813">Transport</keyword>
<name>A0A4Q7VNC3_9BURK</name>
<dbReference type="InterPro" id="IPR022457">
    <property type="entry name" value="Asp_Ala_antiprt"/>
</dbReference>
<dbReference type="Pfam" id="PF02080">
    <property type="entry name" value="TrkA_C"/>
    <property type="match status" value="1"/>
</dbReference>
<dbReference type="NCBIfam" id="TIGR03802">
    <property type="entry name" value="Asp_Ala_antiprt"/>
    <property type="match status" value="1"/>
</dbReference>
<dbReference type="EMBL" id="SHKP01000006">
    <property type="protein sequence ID" value="RZT97812.1"/>
    <property type="molecule type" value="Genomic_DNA"/>
</dbReference>
<dbReference type="AlphaFoldDB" id="A0A4Q7VNC3"/>
<feature type="transmembrane region" description="Helical" evidence="8">
    <location>
        <begin position="538"/>
        <end position="562"/>
    </location>
</feature>
<keyword evidence="5 8" id="KW-0812">Transmembrane</keyword>
<evidence type="ECO:0000256" key="2">
    <source>
        <dbReference type="ARBA" id="ARBA00009854"/>
    </source>
</evidence>
<evidence type="ECO:0000256" key="1">
    <source>
        <dbReference type="ARBA" id="ARBA00004651"/>
    </source>
</evidence>
<evidence type="ECO:0000313" key="11">
    <source>
        <dbReference type="Proteomes" id="UP000293671"/>
    </source>
</evidence>
<protein>
    <submittedName>
        <fullName evidence="10">Putative transport protein</fullName>
    </submittedName>
</protein>
<dbReference type="RefSeq" id="WP_130432000.1">
    <property type="nucleotide sequence ID" value="NZ_SHKP01000006.1"/>
</dbReference>
<feature type="transmembrane region" description="Helical" evidence="8">
    <location>
        <begin position="12"/>
        <end position="27"/>
    </location>
</feature>